<keyword evidence="1" id="KW-0328">Glycosyltransferase</keyword>
<accession>A0A179D2A8</accession>
<comment type="caution">
    <text evidence="4">The sequence shown here is derived from an EMBL/GenBank/DDBJ whole genome shotgun (WGS) entry which is preliminary data.</text>
</comment>
<dbReference type="Proteomes" id="UP000078390">
    <property type="component" value="Unassembled WGS sequence"/>
</dbReference>
<evidence type="ECO:0000259" key="3">
    <source>
        <dbReference type="Pfam" id="PF00534"/>
    </source>
</evidence>
<dbReference type="PANTHER" id="PTHR12526">
    <property type="entry name" value="GLYCOSYLTRANSFERASE"/>
    <property type="match status" value="1"/>
</dbReference>
<organism evidence="4 5">
    <name type="scientific">Thermosulfurimonas dismutans</name>
    <dbReference type="NCBI Taxonomy" id="999894"/>
    <lineage>
        <taxon>Bacteria</taxon>
        <taxon>Pseudomonadati</taxon>
        <taxon>Thermodesulfobacteriota</taxon>
        <taxon>Thermodesulfobacteria</taxon>
        <taxon>Thermodesulfobacteriales</taxon>
        <taxon>Thermodesulfobacteriaceae</taxon>
        <taxon>Thermosulfurimonas</taxon>
    </lineage>
</organism>
<keyword evidence="5" id="KW-1185">Reference proteome</keyword>
<dbReference type="CDD" id="cd03801">
    <property type="entry name" value="GT4_PimA-like"/>
    <property type="match status" value="1"/>
</dbReference>
<evidence type="ECO:0000313" key="5">
    <source>
        <dbReference type="Proteomes" id="UP000078390"/>
    </source>
</evidence>
<dbReference type="Pfam" id="PF00534">
    <property type="entry name" value="Glycos_transf_1"/>
    <property type="match status" value="1"/>
</dbReference>
<dbReference type="SUPFAM" id="SSF53756">
    <property type="entry name" value="UDP-Glycosyltransferase/glycogen phosphorylase"/>
    <property type="match status" value="1"/>
</dbReference>
<protein>
    <recommendedName>
        <fullName evidence="3">Glycosyl transferase family 1 domain-containing protein</fullName>
    </recommendedName>
</protein>
<dbReference type="OrthoDB" id="433681at2"/>
<dbReference type="STRING" id="999894.TDIS_1689"/>
<reference evidence="4 5" key="1">
    <citation type="submission" date="2016-04" db="EMBL/GenBank/DDBJ databases">
        <title>Genome analysis of Thermosulfurimonas dismutans, the first thermophilic sulfur-disproportionating bacterium of the phylum Thermodesulfobacteria.</title>
        <authorList>
            <person name="Mardanov A.V."/>
            <person name="Beletsky A.V."/>
            <person name="Kadnikov V.V."/>
            <person name="Slobodkin A.I."/>
            <person name="Ravin N.V."/>
        </authorList>
    </citation>
    <scope>NUCLEOTIDE SEQUENCE [LARGE SCALE GENOMIC DNA]</scope>
    <source>
        <strain evidence="4 5">S95</strain>
    </source>
</reference>
<evidence type="ECO:0000256" key="2">
    <source>
        <dbReference type="ARBA" id="ARBA00022679"/>
    </source>
</evidence>
<gene>
    <name evidence="4" type="ORF">TDIS_1689</name>
</gene>
<name>A0A179D2A8_9BACT</name>
<keyword evidence="2" id="KW-0808">Transferase</keyword>
<dbReference type="InterPro" id="IPR001296">
    <property type="entry name" value="Glyco_trans_1"/>
</dbReference>
<feature type="domain" description="Glycosyl transferase family 1" evidence="3">
    <location>
        <begin position="161"/>
        <end position="321"/>
    </location>
</feature>
<sequence>MSLVLCGPCFFEKINGEVVYSRILAKALTELFPKARVISLTPERPSSHYVPISCFRSFRRGVLGLKNLFETAKGVVFTRTSCWPYALPLYLRRKPYVFVLHGIEAWRRFPQPARFILARAQGFLSVSRYTAERFLSENAFSNPWYLLPPALDPYFRHPGPSPLPENGQYLMTVARLAREAHYKGVDLVIRALPELQSEFPNLQYVVIGGGDLLPRYHELAIKLGVSDRVHFLGERKDVARFLKAAEVFVLVSKGEGFGIVFLEAMYFRKPLLGASAGGIPEVVRDGVNGFLVPYGDLKALTTALKRLLSQKEEAQRLGEAGHRILTEEYTYETFKNRLQNILRALTWV</sequence>
<dbReference type="EMBL" id="LWLG01000014">
    <property type="protein sequence ID" value="OAQ20187.1"/>
    <property type="molecule type" value="Genomic_DNA"/>
</dbReference>
<evidence type="ECO:0000256" key="1">
    <source>
        <dbReference type="ARBA" id="ARBA00022676"/>
    </source>
</evidence>
<dbReference type="AlphaFoldDB" id="A0A179D2A8"/>
<dbReference type="PANTHER" id="PTHR12526:SF510">
    <property type="entry name" value="D-INOSITOL 3-PHOSPHATE GLYCOSYLTRANSFERASE"/>
    <property type="match status" value="1"/>
</dbReference>
<dbReference type="Gene3D" id="3.40.50.2000">
    <property type="entry name" value="Glycogen Phosphorylase B"/>
    <property type="match status" value="2"/>
</dbReference>
<proteinExistence type="predicted"/>
<dbReference type="GO" id="GO:0016757">
    <property type="term" value="F:glycosyltransferase activity"/>
    <property type="evidence" value="ECO:0007669"/>
    <property type="project" value="UniProtKB-KW"/>
</dbReference>
<evidence type="ECO:0000313" key="4">
    <source>
        <dbReference type="EMBL" id="OAQ20187.1"/>
    </source>
</evidence>